<proteinExistence type="inferred from homology"/>
<gene>
    <name evidence="13" type="primary">ispA</name>
    <name evidence="13" type="ORF">GCM10007971_17080</name>
</gene>
<keyword evidence="6" id="KW-0479">Metal-binding</keyword>
<comment type="similarity">
    <text evidence="2 12">Belongs to the FPP/GGPP synthase family.</text>
</comment>
<dbReference type="InterPro" id="IPR053378">
    <property type="entry name" value="Prenyl_diphosphate_synthase"/>
</dbReference>
<dbReference type="PROSITE" id="PS00444">
    <property type="entry name" value="POLYPRENYL_SYNTHASE_2"/>
    <property type="match status" value="1"/>
</dbReference>
<dbReference type="SFLD" id="SFLDS00005">
    <property type="entry name" value="Isoprenoid_Synthase_Type_I"/>
    <property type="match status" value="1"/>
</dbReference>
<evidence type="ECO:0000256" key="8">
    <source>
        <dbReference type="ARBA" id="ARBA00023229"/>
    </source>
</evidence>
<dbReference type="GO" id="GO:0046872">
    <property type="term" value="F:metal ion binding"/>
    <property type="evidence" value="ECO:0007669"/>
    <property type="project" value="UniProtKB-KW"/>
</dbReference>
<comment type="catalytic activity">
    <reaction evidence="11">
        <text>isopentenyl diphosphate + (2E)-geranyl diphosphate = (2E,6E)-farnesyl diphosphate + diphosphate</text>
        <dbReference type="Rhea" id="RHEA:19361"/>
        <dbReference type="ChEBI" id="CHEBI:33019"/>
        <dbReference type="ChEBI" id="CHEBI:58057"/>
        <dbReference type="ChEBI" id="CHEBI:128769"/>
        <dbReference type="ChEBI" id="CHEBI:175763"/>
        <dbReference type="EC" id="2.5.1.10"/>
    </reaction>
</comment>
<dbReference type="GO" id="GO:0016114">
    <property type="term" value="P:terpenoid biosynthetic process"/>
    <property type="evidence" value="ECO:0007669"/>
    <property type="project" value="UniProtKB-ARBA"/>
</dbReference>
<dbReference type="EMBL" id="BMOS01000009">
    <property type="protein sequence ID" value="GGN56788.1"/>
    <property type="molecule type" value="Genomic_DNA"/>
</dbReference>
<evidence type="ECO:0000256" key="10">
    <source>
        <dbReference type="ARBA" id="ARBA00032873"/>
    </source>
</evidence>
<evidence type="ECO:0000256" key="6">
    <source>
        <dbReference type="ARBA" id="ARBA00022723"/>
    </source>
</evidence>
<dbReference type="PANTHER" id="PTHR43281:SF1">
    <property type="entry name" value="FARNESYL DIPHOSPHATE SYNTHASE"/>
    <property type="match status" value="1"/>
</dbReference>
<dbReference type="GO" id="GO:0004337">
    <property type="term" value="F:(2E,6E)-farnesyl diphosphate synthase activity"/>
    <property type="evidence" value="ECO:0007669"/>
    <property type="project" value="UniProtKB-EC"/>
</dbReference>
<dbReference type="InterPro" id="IPR008949">
    <property type="entry name" value="Isoprenoid_synthase_dom_sf"/>
</dbReference>
<evidence type="ECO:0000313" key="14">
    <source>
        <dbReference type="Proteomes" id="UP000624041"/>
    </source>
</evidence>
<dbReference type="GO" id="GO:0005737">
    <property type="term" value="C:cytoplasm"/>
    <property type="evidence" value="ECO:0007669"/>
    <property type="project" value="UniProtKB-ARBA"/>
</dbReference>
<evidence type="ECO:0000256" key="3">
    <source>
        <dbReference type="ARBA" id="ARBA00012439"/>
    </source>
</evidence>
<evidence type="ECO:0000313" key="13">
    <source>
        <dbReference type="EMBL" id="GGN56788.1"/>
    </source>
</evidence>
<comment type="caution">
    <text evidence="13">The sequence shown here is derived from an EMBL/GenBank/DDBJ whole genome shotgun (WGS) entry which is preliminary data.</text>
</comment>
<evidence type="ECO:0000256" key="1">
    <source>
        <dbReference type="ARBA" id="ARBA00001946"/>
    </source>
</evidence>
<dbReference type="EC" id="2.5.1.10" evidence="3"/>
<name>A0A917XWG8_9BACI</name>
<evidence type="ECO:0000256" key="11">
    <source>
        <dbReference type="ARBA" id="ARBA00049399"/>
    </source>
</evidence>
<keyword evidence="5 12" id="KW-0808">Transferase</keyword>
<evidence type="ECO:0000256" key="4">
    <source>
        <dbReference type="ARBA" id="ARBA00015100"/>
    </source>
</evidence>
<dbReference type="InterPro" id="IPR000092">
    <property type="entry name" value="Polyprenyl_synt"/>
</dbReference>
<keyword evidence="7" id="KW-0460">Magnesium</keyword>
<dbReference type="CDD" id="cd00685">
    <property type="entry name" value="Trans_IPPS_HT"/>
    <property type="match status" value="1"/>
</dbReference>
<dbReference type="AlphaFoldDB" id="A0A917XWG8"/>
<dbReference type="SUPFAM" id="SSF48576">
    <property type="entry name" value="Terpenoid synthases"/>
    <property type="match status" value="1"/>
</dbReference>
<sequence>MDQVNLEAYLRQQKDLIENEMETRLTELPIPDQLKASMLYSLQAGGKRIRPVLLLASFEAYGTAVEKTLSTAIALEMIHTYSLIHDDLPAMDDDDYRRGQLTNHKKFDEATAILAGDGLLTHSFALIANEPLLTDREKVELTGKIAVASGPLGMVAGQILDMQAENEDISVPLEQLEKIHELKTGELLKFAVYAGAYLGGATEEQLTHLTRFAHYLGLIFQVQDDILDITGIEEALGKPVGSDVNNNKSTYPKLLGLEGAIKQKEIYVEKALASLEQAGAIDSQLKALIDYISNRDH</sequence>
<dbReference type="Gene3D" id="1.10.600.10">
    <property type="entry name" value="Farnesyl Diphosphate Synthase"/>
    <property type="match status" value="1"/>
</dbReference>
<evidence type="ECO:0000256" key="5">
    <source>
        <dbReference type="ARBA" id="ARBA00022679"/>
    </source>
</evidence>
<dbReference type="Pfam" id="PF00348">
    <property type="entry name" value="polyprenyl_synt"/>
    <property type="match status" value="1"/>
</dbReference>
<dbReference type="InterPro" id="IPR033749">
    <property type="entry name" value="Polyprenyl_synt_CS"/>
</dbReference>
<dbReference type="NCBIfam" id="NF045485">
    <property type="entry name" value="FPPsyn"/>
    <property type="match status" value="1"/>
</dbReference>
<accession>A0A917XWG8</accession>
<evidence type="ECO:0000256" key="9">
    <source>
        <dbReference type="ARBA" id="ARBA00032380"/>
    </source>
</evidence>
<evidence type="ECO:0000256" key="2">
    <source>
        <dbReference type="ARBA" id="ARBA00006706"/>
    </source>
</evidence>
<dbReference type="FunFam" id="1.10.600.10:FF:000001">
    <property type="entry name" value="Geranylgeranyl diphosphate synthase"/>
    <property type="match status" value="1"/>
</dbReference>
<protein>
    <recommendedName>
        <fullName evidence="4">Farnesyl diphosphate synthase</fullName>
        <ecNumber evidence="3">2.5.1.10</ecNumber>
    </recommendedName>
    <alternativeName>
        <fullName evidence="10">(2E,6E)-farnesyl diphosphate synthase</fullName>
    </alternativeName>
    <alternativeName>
        <fullName evidence="9">Geranyltranstransferase</fullName>
    </alternativeName>
</protein>
<keyword evidence="14" id="KW-1185">Reference proteome</keyword>
<dbReference type="RefSeq" id="WP_188856810.1">
    <property type="nucleotide sequence ID" value="NZ_BMOS01000009.1"/>
</dbReference>
<reference evidence="13" key="1">
    <citation type="journal article" date="2014" name="Int. J. Syst. Evol. Microbiol.">
        <title>Complete genome sequence of Corynebacterium casei LMG S-19264T (=DSM 44701T), isolated from a smear-ripened cheese.</title>
        <authorList>
            <consortium name="US DOE Joint Genome Institute (JGI-PGF)"/>
            <person name="Walter F."/>
            <person name="Albersmeier A."/>
            <person name="Kalinowski J."/>
            <person name="Ruckert C."/>
        </authorList>
    </citation>
    <scope>NUCLEOTIDE SEQUENCE</scope>
    <source>
        <strain evidence="13">JCM 17251</strain>
    </source>
</reference>
<evidence type="ECO:0000256" key="7">
    <source>
        <dbReference type="ARBA" id="ARBA00022842"/>
    </source>
</evidence>
<dbReference type="PANTHER" id="PTHR43281">
    <property type="entry name" value="FARNESYL DIPHOSPHATE SYNTHASE"/>
    <property type="match status" value="1"/>
</dbReference>
<organism evidence="13 14">
    <name type="scientific">Oceanobacillus indicireducens</name>
    <dbReference type="NCBI Taxonomy" id="1004261"/>
    <lineage>
        <taxon>Bacteria</taxon>
        <taxon>Bacillati</taxon>
        <taxon>Bacillota</taxon>
        <taxon>Bacilli</taxon>
        <taxon>Bacillales</taxon>
        <taxon>Bacillaceae</taxon>
        <taxon>Oceanobacillus</taxon>
    </lineage>
</organism>
<comment type="cofactor">
    <cofactor evidence="1">
        <name>Mg(2+)</name>
        <dbReference type="ChEBI" id="CHEBI:18420"/>
    </cofactor>
</comment>
<dbReference type="Proteomes" id="UP000624041">
    <property type="component" value="Unassembled WGS sequence"/>
</dbReference>
<dbReference type="SFLD" id="SFLDG01017">
    <property type="entry name" value="Polyprenyl_Transferase_Like"/>
    <property type="match status" value="1"/>
</dbReference>
<reference evidence="13" key="2">
    <citation type="submission" date="2020-09" db="EMBL/GenBank/DDBJ databases">
        <authorList>
            <person name="Sun Q."/>
            <person name="Ohkuma M."/>
        </authorList>
    </citation>
    <scope>NUCLEOTIDE SEQUENCE</scope>
    <source>
        <strain evidence="13">JCM 17251</strain>
    </source>
</reference>
<evidence type="ECO:0000256" key="12">
    <source>
        <dbReference type="RuleBase" id="RU004466"/>
    </source>
</evidence>
<keyword evidence="8" id="KW-0414">Isoprene biosynthesis</keyword>
<dbReference type="PROSITE" id="PS00723">
    <property type="entry name" value="POLYPRENYL_SYNTHASE_1"/>
    <property type="match status" value="1"/>
</dbReference>